<dbReference type="Pfam" id="PF07859">
    <property type="entry name" value="Abhydrolase_3"/>
    <property type="match status" value="1"/>
</dbReference>
<evidence type="ECO:0000313" key="4">
    <source>
        <dbReference type="Proteomes" id="UP001266099"/>
    </source>
</evidence>
<dbReference type="InterPro" id="IPR029058">
    <property type="entry name" value="AB_hydrolase_fold"/>
</dbReference>
<dbReference type="PANTHER" id="PTHR48081">
    <property type="entry name" value="AB HYDROLASE SUPERFAMILY PROTEIN C4A8.06C"/>
    <property type="match status" value="1"/>
</dbReference>
<dbReference type="Gene3D" id="3.40.50.1820">
    <property type="entry name" value="alpha/beta hydrolase"/>
    <property type="match status" value="2"/>
</dbReference>
<organism evidence="3 4">
    <name type="scientific">Arcanobacterium hippocoleae</name>
    <dbReference type="NCBI Taxonomy" id="149017"/>
    <lineage>
        <taxon>Bacteria</taxon>
        <taxon>Bacillati</taxon>
        <taxon>Actinomycetota</taxon>
        <taxon>Actinomycetes</taxon>
        <taxon>Actinomycetales</taxon>
        <taxon>Actinomycetaceae</taxon>
        <taxon>Arcanobacterium</taxon>
    </lineage>
</organism>
<proteinExistence type="predicted"/>
<dbReference type="EMBL" id="JAVDUJ010000001">
    <property type="protein sequence ID" value="MDR6939757.1"/>
    <property type="molecule type" value="Genomic_DNA"/>
</dbReference>
<evidence type="ECO:0000313" key="3">
    <source>
        <dbReference type="EMBL" id="MDR6939757.1"/>
    </source>
</evidence>
<evidence type="ECO:0000259" key="2">
    <source>
        <dbReference type="Pfam" id="PF07859"/>
    </source>
</evidence>
<dbReference type="RefSeq" id="WP_309956686.1">
    <property type="nucleotide sequence ID" value="NZ_JAVDUJ010000001.1"/>
</dbReference>
<dbReference type="InterPro" id="IPR013094">
    <property type="entry name" value="AB_hydrolase_3"/>
</dbReference>
<reference evidence="3 4" key="1">
    <citation type="submission" date="2023-07" db="EMBL/GenBank/DDBJ databases">
        <title>Sequencing the genomes of 1000 actinobacteria strains.</title>
        <authorList>
            <person name="Klenk H.-P."/>
        </authorList>
    </citation>
    <scope>NUCLEOTIDE SEQUENCE [LARGE SCALE GENOMIC DNA]</scope>
    <source>
        <strain evidence="3 4">DSM 15539</strain>
    </source>
</reference>
<protein>
    <submittedName>
        <fullName evidence="3">Acetyl esterase/lipase</fullName>
    </submittedName>
</protein>
<sequence>MNQNLHYEVIGKPVRGTMICFPGNKKTRPHGLIKQIQDAFSAQWRVVICTDLGVETDETEYSLYDAATDFVTQIERETPGIGVVLLGINRGARIALKVAQRVPQIVNGAAVIGRLIEKPGVIKKLVKKMPTDLPQLWVPSLADGGTFEKVQEFLNLACPEFPAANPWIDPALAEMLKVNVPNLNPTVQEQRENGERLHPPFPMPQGFTVRNLTVNVANPQVPEALGEIPTRVIVRESIGANASDATDRVLDGSANTVPQAVLFLIHGGGYVAGAARFEDDRALDMMQDFHAFLGVEHPELHLTKFDNPEISVVIPDYRLAPEFPHPIGREDTLSSLRWVFAQYPEVPVLIYGDSAGSGMAYQVLSQLSHAELARIAGVIALEPCLDPQLATVSSFNYAWGPTWNRGVAAAAWDYYRQGNAPVYEIYPPIGGELDPAFPPVLVIVNPADTLRDEGTAWAYRLMDAGVKVQLVTIPGTYHGSLAGVGTKTWELVKRAMRPFVAECLAEFKFLG</sequence>
<gene>
    <name evidence="3" type="ORF">J2S36_001300</name>
</gene>
<keyword evidence="4" id="KW-1185">Reference proteome</keyword>
<evidence type="ECO:0000256" key="1">
    <source>
        <dbReference type="ARBA" id="ARBA00022801"/>
    </source>
</evidence>
<dbReference type="SUPFAM" id="SSF53474">
    <property type="entry name" value="alpha/beta-Hydrolases"/>
    <property type="match status" value="2"/>
</dbReference>
<accession>A0ABU1T2Z7</accession>
<name>A0ABU1T2Z7_9ACTO</name>
<feature type="domain" description="Alpha/beta hydrolase fold-3" evidence="2">
    <location>
        <begin position="310"/>
        <end position="480"/>
    </location>
</feature>
<dbReference type="PANTHER" id="PTHR48081:SF8">
    <property type="entry name" value="ALPHA_BETA HYDROLASE FOLD-3 DOMAIN-CONTAINING PROTEIN-RELATED"/>
    <property type="match status" value="1"/>
</dbReference>
<dbReference type="InterPro" id="IPR050300">
    <property type="entry name" value="GDXG_lipolytic_enzyme"/>
</dbReference>
<keyword evidence="1" id="KW-0378">Hydrolase</keyword>
<dbReference type="Proteomes" id="UP001266099">
    <property type="component" value="Unassembled WGS sequence"/>
</dbReference>
<comment type="caution">
    <text evidence="3">The sequence shown here is derived from an EMBL/GenBank/DDBJ whole genome shotgun (WGS) entry which is preliminary data.</text>
</comment>